<dbReference type="AlphaFoldDB" id="A0A7U2FBA5"/>
<sequence>MRLLRLEGDDGFSLVEFFGSDLPPYAILSHTWGADRDEVTFRDLTEGTGKEKAGYRKLALCRDQTAKDNLEYFWADTCCIDKSSSAELSEAINSMFAWYRKSVVCYAYLWDVVDKPPCGAEDTNRNAKECVCTPENWTNSRWFSRGWTLQELIGPKAVEFYSRDWSMIGTKATQSKRISQRTEIPERILNGDSLHSCSVAQRMSWAGGRSTKREEDEAYCLLGIFDMNMPLIYGEGKKSFVRLQLAILDQEEDYSILAWSRMKDDNSLTGLLASSPLDFSTKTHSGTRKTNRRRPQIPKVSYTKSTARAFFRRWVPQSNLPALLAVPYYRLLNTDYESLQSYVPSRAGLRTGEKLPDCISVKVPSVPVRATSRGLHLSLPVRMSDDPKVHSIAWIYCIYQGRLLCILLRQSDSTVFARHSPTWLFTVDAKFLKEFEMQEVYCHVSSPVIPMGGISGSSHVFHIGLAELGKTEEAAEIRRIRKESSKNRTKITKIRALISDLRHIDPANVTVLDRIDVWWLDRLKIYIEDKTASSWNWAPLQPPRRPCTTDLWHLEWKCVS</sequence>
<dbReference type="InterPro" id="IPR010730">
    <property type="entry name" value="HET"/>
</dbReference>
<proteinExistence type="predicted"/>
<reference evidence="3" key="1">
    <citation type="journal article" date="2021" name="BMC Genomics">
        <title>Chromosome-level genome assembly and manually-curated proteome of model necrotroph Parastagonospora nodorum Sn15 reveals a genome-wide trove of candidate effector homologs, and redundancy of virulence-related functions within an accessory chromosome.</title>
        <authorList>
            <person name="Bertazzoni S."/>
            <person name="Jones D.A.B."/>
            <person name="Phan H.T."/>
            <person name="Tan K.-C."/>
            <person name="Hane J.K."/>
        </authorList>
    </citation>
    <scope>NUCLEOTIDE SEQUENCE [LARGE SCALE GENOMIC DNA]</scope>
    <source>
        <strain evidence="3">SN15 / ATCC MYA-4574 / FGSC 10173)</strain>
    </source>
</reference>
<evidence type="ECO:0000313" key="3">
    <source>
        <dbReference type="Proteomes" id="UP000663193"/>
    </source>
</evidence>
<keyword evidence="3" id="KW-1185">Reference proteome</keyword>
<protein>
    <recommendedName>
        <fullName evidence="1">Heterokaryon incompatibility domain-containing protein</fullName>
    </recommendedName>
</protein>
<dbReference type="Pfam" id="PF06985">
    <property type="entry name" value="HET"/>
    <property type="match status" value="1"/>
</dbReference>
<accession>A0A7U2FBA5</accession>
<dbReference type="OrthoDB" id="20872at2759"/>
<evidence type="ECO:0000313" key="2">
    <source>
        <dbReference type="EMBL" id="QRD02116.1"/>
    </source>
</evidence>
<evidence type="ECO:0000259" key="1">
    <source>
        <dbReference type="Pfam" id="PF06985"/>
    </source>
</evidence>
<name>A0A7U2FBA5_PHANO</name>
<dbReference type="PANTHER" id="PTHR10622:SF10">
    <property type="entry name" value="HET DOMAIN-CONTAINING PROTEIN"/>
    <property type="match status" value="1"/>
</dbReference>
<feature type="domain" description="Heterokaryon incompatibility" evidence="1">
    <location>
        <begin position="25"/>
        <end position="151"/>
    </location>
</feature>
<dbReference type="PANTHER" id="PTHR10622">
    <property type="entry name" value="HET DOMAIN-CONTAINING PROTEIN"/>
    <property type="match status" value="1"/>
</dbReference>
<gene>
    <name evidence="2" type="ORF">JI435_050940</name>
</gene>
<dbReference type="VEuPathDB" id="FungiDB:JI435_050940"/>
<dbReference type="EMBL" id="CP069035">
    <property type="protein sequence ID" value="QRD02116.1"/>
    <property type="molecule type" value="Genomic_DNA"/>
</dbReference>
<organism evidence="2 3">
    <name type="scientific">Phaeosphaeria nodorum (strain SN15 / ATCC MYA-4574 / FGSC 10173)</name>
    <name type="common">Glume blotch fungus</name>
    <name type="synonym">Parastagonospora nodorum</name>
    <dbReference type="NCBI Taxonomy" id="321614"/>
    <lineage>
        <taxon>Eukaryota</taxon>
        <taxon>Fungi</taxon>
        <taxon>Dikarya</taxon>
        <taxon>Ascomycota</taxon>
        <taxon>Pezizomycotina</taxon>
        <taxon>Dothideomycetes</taxon>
        <taxon>Pleosporomycetidae</taxon>
        <taxon>Pleosporales</taxon>
        <taxon>Pleosporineae</taxon>
        <taxon>Phaeosphaeriaceae</taxon>
        <taxon>Parastagonospora</taxon>
    </lineage>
</organism>
<dbReference type="Proteomes" id="UP000663193">
    <property type="component" value="Chromosome 13"/>
</dbReference>